<gene>
    <name evidence="2" type="ORF">PCON_04373</name>
</gene>
<reference evidence="2 3" key="1">
    <citation type="journal article" date="2013" name="PLoS Genet.">
        <title>The genome and development-dependent transcriptomes of Pyronema confluens: a window into fungal evolution.</title>
        <authorList>
            <person name="Traeger S."/>
            <person name="Altegoer F."/>
            <person name="Freitag M."/>
            <person name="Gabaldon T."/>
            <person name="Kempken F."/>
            <person name="Kumar A."/>
            <person name="Marcet-Houben M."/>
            <person name="Poggeler S."/>
            <person name="Stajich J.E."/>
            <person name="Nowrousian M."/>
        </authorList>
    </citation>
    <scope>NUCLEOTIDE SEQUENCE [LARGE SCALE GENOMIC DNA]</scope>
    <source>
        <strain evidence="3">CBS 100304</strain>
        <tissue evidence="2">Vegetative mycelium</tissue>
    </source>
</reference>
<dbReference type="OrthoDB" id="10398877at2759"/>
<protein>
    <submittedName>
        <fullName evidence="2">Uncharacterized protein</fullName>
    </submittedName>
</protein>
<feature type="compositionally biased region" description="Polar residues" evidence="1">
    <location>
        <begin position="182"/>
        <end position="193"/>
    </location>
</feature>
<accession>U4LSC3</accession>
<name>U4LSC3_PYROM</name>
<feature type="compositionally biased region" description="Polar residues" evidence="1">
    <location>
        <begin position="341"/>
        <end position="352"/>
    </location>
</feature>
<keyword evidence="3" id="KW-1185">Reference proteome</keyword>
<feature type="region of interest" description="Disordered" evidence="1">
    <location>
        <begin position="182"/>
        <end position="228"/>
    </location>
</feature>
<feature type="region of interest" description="Disordered" evidence="1">
    <location>
        <begin position="119"/>
        <end position="167"/>
    </location>
</feature>
<dbReference type="AlphaFoldDB" id="U4LSC3"/>
<feature type="region of interest" description="Disordered" evidence="1">
    <location>
        <begin position="334"/>
        <end position="356"/>
    </location>
</feature>
<evidence type="ECO:0000313" key="3">
    <source>
        <dbReference type="Proteomes" id="UP000018144"/>
    </source>
</evidence>
<evidence type="ECO:0000256" key="1">
    <source>
        <dbReference type="SAM" id="MobiDB-lite"/>
    </source>
</evidence>
<proteinExistence type="predicted"/>
<dbReference type="EMBL" id="HF936636">
    <property type="protein sequence ID" value="CCX34855.1"/>
    <property type="molecule type" value="Genomic_DNA"/>
</dbReference>
<feature type="region of interest" description="Disordered" evidence="1">
    <location>
        <begin position="246"/>
        <end position="275"/>
    </location>
</feature>
<feature type="compositionally biased region" description="Polar residues" evidence="1">
    <location>
        <begin position="213"/>
        <end position="223"/>
    </location>
</feature>
<sequence>MHLHSFSRKCSHYHEIKKLKRGCGKIYRAIGGFLHTYGCVTREHQFIDDYGTVQTRYYVTRAEYKADKARDFGRSNATPIHEVAEALTPPPPAEEVVIHRSLQSYRQAQAATAALKLKLESRSSTESHPEAHSDSCYDSGHDSSRSTLASHSRQPSPGPGAAPTETEFETYSRVKRYLESQSRLGADSQTSSPHEGAPALHHEGYNEPPQLDSGYNSSATSEAGDSRIPSSCLEVNQLGVLHSNERHEIESQLDSGYSSPVFREAGDSEEASPRFDAQQLSLRLSNELESHGKVVQHDSGYNSVTSSEVGHSRVSSPCFEEHQLCLHPSDEIHHEAPQLDSGHNSPAPSLSSESHKELPVIDSIDIPYSIHRYICYAARRGAFSGGYSIRPTLA</sequence>
<feature type="compositionally biased region" description="Basic and acidic residues" evidence="1">
    <location>
        <begin position="119"/>
        <end position="144"/>
    </location>
</feature>
<evidence type="ECO:0000313" key="2">
    <source>
        <dbReference type="EMBL" id="CCX34855.1"/>
    </source>
</evidence>
<dbReference type="Proteomes" id="UP000018144">
    <property type="component" value="Unassembled WGS sequence"/>
</dbReference>
<feature type="compositionally biased region" description="Polar residues" evidence="1">
    <location>
        <begin position="145"/>
        <end position="155"/>
    </location>
</feature>
<organism evidence="2 3">
    <name type="scientific">Pyronema omphalodes (strain CBS 100304)</name>
    <name type="common">Pyronema confluens</name>
    <dbReference type="NCBI Taxonomy" id="1076935"/>
    <lineage>
        <taxon>Eukaryota</taxon>
        <taxon>Fungi</taxon>
        <taxon>Dikarya</taxon>
        <taxon>Ascomycota</taxon>
        <taxon>Pezizomycotina</taxon>
        <taxon>Pezizomycetes</taxon>
        <taxon>Pezizales</taxon>
        <taxon>Pyronemataceae</taxon>
        <taxon>Pyronema</taxon>
    </lineage>
</organism>